<dbReference type="InterPro" id="IPR000845">
    <property type="entry name" value="Nucleoside_phosphorylase_d"/>
</dbReference>
<evidence type="ECO:0000256" key="5">
    <source>
        <dbReference type="ARBA" id="ARBA00022553"/>
    </source>
</evidence>
<dbReference type="SUPFAM" id="SSF53167">
    <property type="entry name" value="Purine and uridine phosphorylases"/>
    <property type="match status" value="1"/>
</dbReference>
<name>A0A3N5CEP6_9BACI</name>
<dbReference type="EMBL" id="RKRF01000007">
    <property type="protein sequence ID" value="RPF55711.1"/>
    <property type="molecule type" value="Genomic_DNA"/>
</dbReference>
<feature type="binding site" evidence="10">
    <location>
        <position position="60"/>
    </location>
    <ligand>
        <name>phosphate</name>
        <dbReference type="ChEBI" id="CHEBI:43474"/>
    </ligand>
</feature>
<dbReference type="PROSITE" id="PS01240">
    <property type="entry name" value="PNP_MTAP_2"/>
    <property type="match status" value="1"/>
</dbReference>
<dbReference type="GO" id="GO:0004731">
    <property type="term" value="F:purine-nucleoside phosphorylase activity"/>
    <property type="evidence" value="ECO:0007669"/>
    <property type="project" value="UniProtKB-EC"/>
</dbReference>
<evidence type="ECO:0000256" key="8">
    <source>
        <dbReference type="ARBA" id="ARBA00048556"/>
    </source>
</evidence>
<evidence type="ECO:0000259" key="11">
    <source>
        <dbReference type="Pfam" id="PF01048"/>
    </source>
</evidence>
<evidence type="ECO:0000256" key="7">
    <source>
        <dbReference type="ARBA" id="ARBA00022679"/>
    </source>
</evidence>
<feature type="domain" description="Nucleoside phosphorylase" evidence="11">
    <location>
        <begin position="22"/>
        <end position="269"/>
    </location>
</feature>
<keyword evidence="13" id="KW-1185">Reference proteome</keyword>
<evidence type="ECO:0000256" key="1">
    <source>
        <dbReference type="ARBA" id="ARBA00002678"/>
    </source>
</evidence>
<reference evidence="12 13" key="1">
    <citation type="submission" date="2018-11" db="EMBL/GenBank/DDBJ databases">
        <title>Genomic Encyclopedia of Type Strains, Phase IV (KMG-IV): sequencing the most valuable type-strain genomes for metagenomic binning, comparative biology and taxonomic classification.</title>
        <authorList>
            <person name="Goeker M."/>
        </authorList>
    </citation>
    <scope>NUCLEOTIDE SEQUENCE [LARGE SCALE GENOMIC DNA]</scope>
    <source>
        <strain evidence="12 13">DSM 18090</strain>
    </source>
</reference>
<evidence type="ECO:0000256" key="9">
    <source>
        <dbReference type="PIRNR" id="PIRNR000477"/>
    </source>
</evidence>
<dbReference type="EC" id="2.4.2.1" evidence="9"/>
<dbReference type="InterPro" id="IPR018099">
    <property type="entry name" value="Purine_phosphorylase-2_CS"/>
</dbReference>
<dbReference type="InterPro" id="IPR011270">
    <property type="entry name" value="Pur_Nuc_Pase_Ino/Guo-sp"/>
</dbReference>
<feature type="binding site" evidence="10">
    <location>
        <position position="112"/>
    </location>
    <ligand>
        <name>phosphate</name>
        <dbReference type="ChEBI" id="CHEBI:43474"/>
    </ligand>
</feature>
<dbReference type="PANTHER" id="PTHR11904:SF9">
    <property type="entry name" value="PURINE NUCLEOSIDE PHOSPHORYLASE-RELATED"/>
    <property type="match status" value="1"/>
</dbReference>
<evidence type="ECO:0000256" key="3">
    <source>
        <dbReference type="ARBA" id="ARBA00006751"/>
    </source>
</evidence>
<feature type="binding site" evidence="10">
    <location>
        <begin position="80"/>
        <end position="82"/>
    </location>
    <ligand>
        <name>phosphate</name>
        <dbReference type="ChEBI" id="CHEBI:43474"/>
    </ligand>
</feature>
<dbReference type="GO" id="GO:0005737">
    <property type="term" value="C:cytoplasm"/>
    <property type="evidence" value="ECO:0007669"/>
    <property type="project" value="TreeGrafter"/>
</dbReference>
<keyword evidence="7 9" id="KW-0808">Transferase</keyword>
<dbReference type="Proteomes" id="UP000276443">
    <property type="component" value="Unassembled WGS sequence"/>
</dbReference>
<dbReference type="CDD" id="cd09009">
    <property type="entry name" value="PNP-EcPNPII_like"/>
    <property type="match status" value="1"/>
</dbReference>
<evidence type="ECO:0000256" key="6">
    <source>
        <dbReference type="ARBA" id="ARBA00022676"/>
    </source>
</evidence>
<dbReference type="GO" id="GO:0009116">
    <property type="term" value="P:nucleoside metabolic process"/>
    <property type="evidence" value="ECO:0007669"/>
    <property type="project" value="InterPro"/>
</dbReference>
<dbReference type="InterPro" id="IPR011268">
    <property type="entry name" value="Purine_phosphorylase"/>
</dbReference>
<gene>
    <name evidence="12" type="ORF">EDC24_0595</name>
</gene>
<dbReference type="Pfam" id="PF01048">
    <property type="entry name" value="PNP_UDP_1"/>
    <property type="match status" value="1"/>
</dbReference>
<dbReference type="AlphaFoldDB" id="A0A3N5CEP6"/>
<comment type="pathway">
    <text evidence="2 9">Purine metabolism; purine nucleoside salvage.</text>
</comment>
<keyword evidence="5" id="KW-0597">Phosphoprotein</keyword>
<dbReference type="FunFam" id="3.40.50.1580:FF:000010">
    <property type="entry name" value="Purine nucleoside phosphorylase"/>
    <property type="match status" value="1"/>
</dbReference>
<dbReference type="NCBIfam" id="NF006054">
    <property type="entry name" value="PRK08202.1"/>
    <property type="match status" value="1"/>
</dbReference>
<keyword evidence="6 9" id="KW-0328">Glycosyltransferase</keyword>
<dbReference type="InterPro" id="IPR035994">
    <property type="entry name" value="Nucleoside_phosphorylase_sf"/>
</dbReference>
<sequence length="272" mass="29798">MIEQINETKSYIEQQLNDFKPDIGLILGSGLGILADEIENPTTIAYKEIPHFPTSTVSGHKGQLVIGNLQGKNVIAMQGRFHYYEGYEMNQVTFPVRVMKALGVEKLVVTNAAGGINESFNPGDLMIINDHINMMGDNPLIGPNDDDLGPRFPDMSQAYNRELIQLAKQCGEDLNLELREGVYVGNTGPTYETGSEVKMLRTLGGDAVGMSTVPEVIVANHAGIDVLGISCISNMAAGILDQPLSHDEVIETTEKVREDFIKLVRHVVEKMN</sequence>
<feature type="binding site" evidence="10">
    <location>
        <position position="29"/>
    </location>
    <ligand>
        <name>phosphate</name>
        <dbReference type="ChEBI" id="CHEBI:43474"/>
    </ligand>
</feature>
<feature type="binding site" evidence="10">
    <location>
        <position position="234"/>
    </location>
    <ligand>
        <name>a purine D-ribonucleoside</name>
        <dbReference type="ChEBI" id="CHEBI:142355"/>
    </ligand>
</feature>
<organism evidence="12 13">
    <name type="scientific">Aquisalibacillus elongatus</name>
    <dbReference type="NCBI Taxonomy" id="485577"/>
    <lineage>
        <taxon>Bacteria</taxon>
        <taxon>Bacillati</taxon>
        <taxon>Bacillota</taxon>
        <taxon>Bacilli</taxon>
        <taxon>Bacillales</taxon>
        <taxon>Bacillaceae</taxon>
        <taxon>Aquisalibacillus</taxon>
    </lineage>
</organism>
<comment type="caution">
    <text evidence="12">The sequence shown here is derived from an EMBL/GenBank/DDBJ whole genome shotgun (WGS) entry which is preliminary data.</text>
</comment>
<evidence type="ECO:0000256" key="2">
    <source>
        <dbReference type="ARBA" id="ARBA00005058"/>
    </source>
</evidence>
<dbReference type="NCBIfam" id="TIGR01700">
    <property type="entry name" value="PNPH"/>
    <property type="match status" value="1"/>
</dbReference>
<dbReference type="NCBIfam" id="TIGR01697">
    <property type="entry name" value="PNPH-PUNA-XAPA"/>
    <property type="match status" value="1"/>
</dbReference>
<feature type="binding site" evidence="10">
    <location>
        <position position="192"/>
    </location>
    <ligand>
        <name>a purine D-ribonucleoside</name>
        <dbReference type="ChEBI" id="CHEBI:142355"/>
    </ligand>
</feature>
<dbReference type="PIRSF" id="PIRSF000477">
    <property type="entry name" value="PurNPase"/>
    <property type="match status" value="1"/>
</dbReference>
<dbReference type="PANTHER" id="PTHR11904">
    <property type="entry name" value="METHYLTHIOADENOSINE/PURINE NUCLEOSIDE PHOSPHORYLASE"/>
    <property type="match status" value="1"/>
</dbReference>
<comment type="subunit">
    <text evidence="4">Homotrimer.</text>
</comment>
<evidence type="ECO:0000313" key="13">
    <source>
        <dbReference type="Proteomes" id="UP000276443"/>
    </source>
</evidence>
<evidence type="ECO:0000256" key="4">
    <source>
        <dbReference type="ARBA" id="ARBA00011233"/>
    </source>
</evidence>
<comment type="similarity">
    <text evidence="3 9">Belongs to the PNP/MTAP phosphorylase family.</text>
</comment>
<accession>A0A3N5CEP6</accession>
<feature type="binding site" evidence="10">
    <location>
        <position position="211"/>
    </location>
    <ligand>
        <name>phosphate</name>
        <dbReference type="ChEBI" id="CHEBI:43474"/>
    </ligand>
</feature>
<evidence type="ECO:0000256" key="10">
    <source>
        <dbReference type="PIRSR" id="PIRSR000477-2"/>
    </source>
</evidence>
<dbReference type="UniPathway" id="UPA00606"/>
<comment type="catalytic activity">
    <reaction evidence="8">
        <text>a purine 2'-deoxy-D-ribonucleoside + phosphate = a purine nucleobase + 2-deoxy-alpha-D-ribose 1-phosphate</text>
        <dbReference type="Rhea" id="RHEA:36431"/>
        <dbReference type="ChEBI" id="CHEBI:26386"/>
        <dbReference type="ChEBI" id="CHEBI:43474"/>
        <dbReference type="ChEBI" id="CHEBI:57259"/>
        <dbReference type="ChEBI" id="CHEBI:142361"/>
        <dbReference type="EC" id="2.4.2.1"/>
    </reaction>
</comment>
<comment type="function">
    <text evidence="1">The purine nucleoside phosphorylases catalyze the phosphorolytic breakdown of the N-glycosidic bond in the beta-(deoxy)ribonucleoside molecules, with the formation of the corresponding free purine bases and pentose-1-phosphate. Cleaves guanosine, inosine, 2'-deoxyguanosine and 2'-deoxyinosine.</text>
</comment>
<protein>
    <recommendedName>
        <fullName evidence="9">Purine nucleoside phosphorylase</fullName>
        <ecNumber evidence="9">2.4.2.1</ecNumber>
    </recommendedName>
    <alternativeName>
        <fullName evidence="9">Inosine-guanosine phosphorylase</fullName>
    </alternativeName>
</protein>
<proteinExistence type="inferred from homology"/>
<evidence type="ECO:0000313" key="12">
    <source>
        <dbReference type="EMBL" id="RPF55711.1"/>
    </source>
</evidence>
<dbReference type="Gene3D" id="3.40.50.1580">
    <property type="entry name" value="Nucleoside phosphorylase domain"/>
    <property type="match status" value="1"/>
</dbReference>